<name>A0ABX5XH03_9BACT</name>
<organism evidence="1 2">
    <name type="scientific">Stieleria magnilauensis</name>
    <dbReference type="NCBI Taxonomy" id="2527963"/>
    <lineage>
        <taxon>Bacteria</taxon>
        <taxon>Pseudomonadati</taxon>
        <taxon>Planctomycetota</taxon>
        <taxon>Planctomycetia</taxon>
        <taxon>Pirellulales</taxon>
        <taxon>Pirellulaceae</taxon>
        <taxon>Stieleria</taxon>
    </lineage>
</organism>
<protein>
    <submittedName>
        <fullName evidence="1">Replication initiator protein A</fullName>
    </submittedName>
</protein>
<sequence length="503" mass="57599">MTEAIVQQQTKKRFDPTQGRDELNFAEFPLFYLGQRVPSGLTRLTFESEITDSARNRSINRRIVIEAGRSENVPVSSDMDVLHALIALGKHVNNLASSTIHFSRYQLCEILGWPQNGKSYKRIERALRKWLEVTIYFEAWWDKDDERWRNLKGFHILDDVELNDHNTGRPGRAKQTELPFSSVRIGQRFFDSLSAGYVKRLNLADLFHLSLPTAKRLYGFLDKRFYHKTRLDFDLRTLACEHVGMSRDYKTSELKRKLFPAIEELVDLGFLEPMTIAQRYTQVGHGVYQVHFARATRSKIGTLPLAGNKAKKSTNRQLVTALTKHGMTPVTARQIVEDPGISDEVIRNQIDILEWKLSRPNDYTIGNKGGYLRMAITEDHSPPNDWKPKDERDAIVERAEQAKRKRQAEEEKRLAEVRTKQEIEDAQRRERESRVAAYVATLSPGDYEKMIAAALERTEGFMARIARKALGELQPGSEPVGSLKIVIEDYVLALLDGTADAGR</sequence>
<evidence type="ECO:0000313" key="2">
    <source>
        <dbReference type="Proteomes" id="UP000318081"/>
    </source>
</evidence>
<dbReference type="Pfam" id="PF10134">
    <property type="entry name" value="RPA"/>
    <property type="match status" value="1"/>
</dbReference>
<dbReference type="InterPro" id="IPR018777">
    <property type="entry name" value="Replication_initiator_prot_A"/>
</dbReference>
<dbReference type="Proteomes" id="UP000318081">
    <property type="component" value="Chromosome"/>
</dbReference>
<keyword evidence="2" id="KW-1185">Reference proteome</keyword>
<proteinExistence type="predicted"/>
<reference evidence="1 2" key="1">
    <citation type="submission" date="2019-02" db="EMBL/GenBank/DDBJ databases">
        <title>Deep-cultivation of Planctomycetes and their phenomic and genomic characterization uncovers novel biology.</title>
        <authorList>
            <person name="Wiegand S."/>
            <person name="Jogler M."/>
            <person name="Boedeker C."/>
            <person name="Pinto D."/>
            <person name="Vollmers J."/>
            <person name="Rivas-Marin E."/>
            <person name="Kohn T."/>
            <person name="Peeters S.H."/>
            <person name="Heuer A."/>
            <person name="Rast P."/>
            <person name="Oberbeckmann S."/>
            <person name="Bunk B."/>
            <person name="Jeske O."/>
            <person name="Meyerdierks A."/>
            <person name="Storesund J.E."/>
            <person name="Kallscheuer N."/>
            <person name="Luecker S."/>
            <person name="Lage O.M."/>
            <person name="Pohl T."/>
            <person name="Merkel B.J."/>
            <person name="Hornburger P."/>
            <person name="Mueller R.-W."/>
            <person name="Bruemmer F."/>
            <person name="Labrenz M."/>
            <person name="Spormann A.M."/>
            <person name="Op den Camp H."/>
            <person name="Overmann J."/>
            <person name="Amann R."/>
            <person name="Jetten M.S.M."/>
            <person name="Mascher T."/>
            <person name="Medema M.H."/>
            <person name="Devos D.P."/>
            <person name="Kaster A.-K."/>
            <person name="Ovreas L."/>
            <person name="Rohde M."/>
            <person name="Galperin M.Y."/>
            <person name="Jogler C."/>
        </authorList>
    </citation>
    <scope>NUCLEOTIDE SEQUENCE [LARGE SCALE GENOMIC DNA]</scope>
    <source>
        <strain evidence="1 2">TBK1r</strain>
    </source>
</reference>
<dbReference type="EMBL" id="CP036432">
    <property type="protein sequence ID" value="QDV81273.1"/>
    <property type="molecule type" value="Genomic_DNA"/>
</dbReference>
<accession>A0ABX5XH03</accession>
<gene>
    <name evidence="1" type="ORF">TBK1r_01880</name>
</gene>
<evidence type="ECO:0000313" key="1">
    <source>
        <dbReference type="EMBL" id="QDV81273.1"/>
    </source>
</evidence>